<gene>
    <name evidence="3" type="ORF">L207DRAFT_598410</name>
</gene>
<evidence type="ECO:0000256" key="1">
    <source>
        <dbReference type="SAM" id="MobiDB-lite"/>
    </source>
</evidence>
<dbReference type="EMBL" id="KZ613948">
    <property type="protein sequence ID" value="PMD37911.1"/>
    <property type="molecule type" value="Genomic_DNA"/>
</dbReference>
<organism evidence="3 4">
    <name type="scientific">Hyaloscypha variabilis (strain UAMH 11265 / GT02V1 / F)</name>
    <name type="common">Meliniomyces variabilis</name>
    <dbReference type="NCBI Taxonomy" id="1149755"/>
    <lineage>
        <taxon>Eukaryota</taxon>
        <taxon>Fungi</taxon>
        <taxon>Dikarya</taxon>
        <taxon>Ascomycota</taxon>
        <taxon>Pezizomycotina</taxon>
        <taxon>Leotiomycetes</taxon>
        <taxon>Helotiales</taxon>
        <taxon>Hyaloscyphaceae</taxon>
        <taxon>Hyaloscypha</taxon>
        <taxon>Hyaloscypha variabilis</taxon>
    </lineage>
</organism>
<dbReference type="STRING" id="1149755.A0A2J6RHB8"/>
<feature type="region of interest" description="Disordered" evidence="1">
    <location>
        <begin position="145"/>
        <end position="190"/>
    </location>
</feature>
<evidence type="ECO:0000256" key="2">
    <source>
        <dbReference type="SAM" id="Phobius"/>
    </source>
</evidence>
<evidence type="ECO:0008006" key="5">
    <source>
        <dbReference type="Google" id="ProtNLM"/>
    </source>
</evidence>
<sequence>MMPQKRKLPGRRPEPSRLLSLSHPEWNPMFATRRTNIQYGVENETCIENRGLLKDDIVRGFMKDVDESDACLPRADKVEQYCFGASMEALQAEKGDVGGPVAWLDERSCAAGKEQRFSIAAPTGTNKVSGSGGGSASAATAGKDDLFLSDVDSEPKPDLENPHGEERRPKDKDLDPEPEPEPDAEQRKMCGNTSSVNSILFITNLDRWSILALIGTASESQALGLRDTLYKHLAWENFIGVTFPPGMPMFQLAFHIPFYVWRVSERALEDHRLDSNANRLRQCRDVSFLDWKSSVPSNFLYEAQMSFLVAGEDESRWVAYGFFDTYFDAIGEAKETVEAYHDDAIMEGGMNADPLTFGVIDAEKTARTPREYFLSCFRIRIAQIKREWLQVVAKIRQGIRDYEQAYRYSLCISRERSSSTAAEHNEMVKSSRDGIVQVKSLTTQLLQCLSKTVGACENFCLNHAIYFENLSNPLDGEQSLRHIEITFTELDSLRNELEYLAESCSEYAQELELRLILESNEVGNMQHKIAQDNKGLALIMMIYISPIALAAAILSMNRDVISFIPANFGSFIGLVFVFGVLGILIFVMVQYQNWCWQVFMALNGQRCWQGIGLRRKTKEDIEQI</sequence>
<dbReference type="Proteomes" id="UP000235786">
    <property type="component" value="Unassembled WGS sequence"/>
</dbReference>
<evidence type="ECO:0000313" key="3">
    <source>
        <dbReference type="EMBL" id="PMD37911.1"/>
    </source>
</evidence>
<keyword evidence="2" id="KW-1133">Transmembrane helix</keyword>
<feature type="transmembrane region" description="Helical" evidence="2">
    <location>
        <begin position="535"/>
        <end position="556"/>
    </location>
</feature>
<keyword evidence="2" id="KW-0812">Transmembrane</keyword>
<dbReference type="OrthoDB" id="3544186at2759"/>
<protein>
    <recommendedName>
        <fullName evidence="5">Cora-domain-containing protein</fullName>
    </recommendedName>
</protein>
<accession>A0A2J6RHB8</accession>
<keyword evidence="2" id="KW-0472">Membrane</keyword>
<evidence type="ECO:0000313" key="4">
    <source>
        <dbReference type="Proteomes" id="UP000235786"/>
    </source>
</evidence>
<dbReference type="AlphaFoldDB" id="A0A2J6RHB8"/>
<keyword evidence="4" id="KW-1185">Reference proteome</keyword>
<name>A0A2J6RHB8_HYAVF</name>
<feature type="compositionally biased region" description="Basic and acidic residues" evidence="1">
    <location>
        <begin position="153"/>
        <end position="175"/>
    </location>
</feature>
<reference evidence="3 4" key="1">
    <citation type="submission" date="2016-04" db="EMBL/GenBank/DDBJ databases">
        <title>A degradative enzymes factory behind the ericoid mycorrhizal symbiosis.</title>
        <authorList>
            <consortium name="DOE Joint Genome Institute"/>
            <person name="Martino E."/>
            <person name="Morin E."/>
            <person name="Grelet G."/>
            <person name="Kuo A."/>
            <person name="Kohler A."/>
            <person name="Daghino S."/>
            <person name="Barry K."/>
            <person name="Choi C."/>
            <person name="Cichocki N."/>
            <person name="Clum A."/>
            <person name="Copeland A."/>
            <person name="Hainaut M."/>
            <person name="Haridas S."/>
            <person name="Labutti K."/>
            <person name="Lindquist E."/>
            <person name="Lipzen A."/>
            <person name="Khouja H.-R."/>
            <person name="Murat C."/>
            <person name="Ohm R."/>
            <person name="Olson A."/>
            <person name="Spatafora J."/>
            <person name="Veneault-Fourrey C."/>
            <person name="Henrissat B."/>
            <person name="Grigoriev I."/>
            <person name="Martin F."/>
            <person name="Perotto S."/>
        </authorList>
    </citation>
    <scope>NUCLEOTIDE SEQUENCE [LARGE SCALE GENOMIC DNA]</scope>
    <source>
        <strain evidence="3 4">F</strain>
    </source>
</reference>
<proteinExistence type="predicted"/>
<feature type="transmembrane region" description="Helical" evidence="2">
    <location>
        <begin position="568"/>
        <end position="589"/>
    </location>
</feature>